<feature type="compositionally biased region" description="Basic and acidic residues" evidence="1">
    <location>
        <begin position="1268"/>
        <end position="1281"/>
    </location>
</feature>
<sequence>MASSREKLEKKNILTVDEMRKKILVETPQLELQYCSCLQKDGKICQCARPSVSNDQSGTSTSSTLKAHHSSISKEHGSPEHSFCSDSATSLNKSLSSYTVSLNSSESTSENPASKSLHGVSMNSKNSLADLPKLSMPIRNQYHKLDSQSIAEQTSQTTSSTAPKYPWKLLHSNQSTFESFSAGNTFLDQSISQLSSNMSSTLTPTPLQPLPYSCTDLSSSSQLTSPLSPIAPVISSPPLSPITPITNSITPENMAIRKAKSKKSIEKAAGPSQYIFMAAHQISEAQEHEKRNELAEAVIKYREGVGTLLQGVQAPGTVQPVTTQGYASNSNCSYKGEDEANVARREGVRRKTAQYLQRAEQLLFRLTRQASNITSALTNQPLLPDKECMSGLGICGLQCDTDLLLQYRVLGMAGTSSCPAGVSSGSLQHNGVIVAQLPQSKHTVAIKVIVKSSNGRQGKSLIPRGVPHMVPVVCYHETDSAIYLVMKYISGGRLWDHISKYVCEDCHVSSSNTRRSNGTRCSSPQSAHMTADFDEGTNIYSGRRFLMDDNCLDANINMAAAVKSSCGKAAAAVGKLFEAPAIITQVKTSEKIVAVATDEETTSSTANVKNEVPSIGRSELGLRKDDIDLPPTKERLAAQNVMQYKYQKKKLSLDEITLQRKASTLAPMQQKGKSLDVVQHHTVKDKIDSPSVGDTWMGCENTSQVDDTRDDMSTVDENETSRIISSQFTSADSDLLVARSGMAHYQPIDSSSCASNTSTLAPDWGEKTATGTGTLQEDPIFQVSGPKSERLEGCRGCGVGVRSSKTSPISGRELSEVNLCTDLEFFPAHFVSKSVSAEDLTLHSMSALEDVNIQHSTISTVNVVPLLPKIFCKIDGEHEGAVNNVEKDDNVSIGSDTLSGVSDDFSCSMSINHLSEDRKKSTGVISTTTGTTNTTSNLLSECAISEGRKRPCNTPDSAFAFMHHSECALMSLCQSTSADITSLETTLEPSRATLNNSNFSVTLNANGGSASAAPAVAVLCDAKVKTLVSTGQNVTDVSKSNASSLSGCSMRENVVTETSSLSFKCSKKLQKSNSDDLSAEKNDKKPDDERCPSEPASISSVTLPSFSTSQLGDRSGSEAASFDIEELIRNSRRLLQNVDMTLEQSKSKGVKPVASEDSSTSIDQSELPLDSVSVGFDTPDVPSNSTRCSHVSSERQAHSKQMADNTYSSIPSIALDTSRHAVAPDPTNLTIDHSASSMDKAMRSPRQVAKNTISQDDTSVTDAYQSCKESHSSKDSGRNDKNAALLVPRESMTSKEDSTNPSDIHTQIHCSATAEKVPEEVADLKVKAAILSRQANFEKSDTSHSSLQNGVKKTALVEFMMAYGGMKGNDESASASNDSTSMSGLTLNNSDSSGVTPGDKFAGDGSSTHSLNSNEKLSPSRSNGEDVSSESTSGLEYCRHPDPVVNDGDEHCSETIVRARNLSNVHLEKSRVQNKPEEALSEPLYLLPQKDRVEIMSVGELTNEDKGDKSNSLGRKNLCKAGISALDGEKLQCKLRISGNDGLIKESSVSSPVSACVAHETFVATSITESMSLHTCKSRLSAGAKYGSQACDSESTMSNNRRSDLSNATDRSANSTCIDSRGENSLADGSLIDSTSTSFVNHRVGSDICPRSEDPHKTQLTDVTDDEHLIKSPLRACVHPASLPHQQSSLTTVSEFNERESPKKFSIIHQTPLSGLLETYWLTAKQKSGQRDPGLAGEDKRHLPEGLVKVWGAQMVTAISALHDVGIIWGDFGPRNVLLEDGGSVILTLETRWSSVEVSRPAAGHCSVRCRSTTCRPQPCSGRDNAFSQACEANIKNSELRSIEGGSAAIDPTHSMEKVLTNNTCSTKPASGGPRVSKVTKFIDCTSTESKKSTEETNENMEGSCMNLTVAHKQEEALKEDGNPCSRARIDCNATKASQSPGSNIYHLSGEHASNQQSSECCGNDDQATSRQDSYHCRKSSAWSCDHVLCHACLGYVAPELSSPLSVPSPASDWWSFGALIYHLLTGCSVAGQHPSGVTSHTELVLPPHLSPEASLLLSQ</sequence>
<evidence type="ECO:0000313" key="2">
    <source>
        <dbReference type="Proteomes" id="UP000694843"/>
    </source>
</evidence>
<dbReference type="InterPro" id="IPR011009">
    <property type="entry name" value="Kinase-like_dom_sf"/>
</dbReference>
<name>A0A979FWR0_HYAAZ</name>
<dbReference type="PANTHER" id="PTHR15508:SF9">
    <property type="entry name" value="SORTING NEXIN-15"/>
    <property type="match status" value="1"/>
</dbReference>
<accession>A0A979FWR0</accession>
<proteinExistence type="predicted"/>
<feature type="region of interest" description="Disordered" evidence="1">
    <location>
        <begin position="688"/>
        <end position="712"/>
    </location>
</feature>
<gene>
    <name evidence="3" type="primary">LOC108674500</name>
</gene>
<feature type="non-terminal residue" evidence="3">
    <location>
        <position position="2060"/>
    </location>
</feature>
<feature type="region of interest" description="Disordered" evidence="1">
    <location>
        <begin position="1286"/>
        <end position="1305"/>
    </location>
</feature>
<organism evidence="2 3">
    <name type="scientific">Hyalella azteca</name>
    <name type="common">Amphipod</name>
    <dbReference type="NCBI Taxonomy" id="294128"/>
    <lineage>
        <taxon>Eukaryota</taxon>
        <taxon>Metazoa</taxon>
        <taxon>Ecdysozoa</taxon>
        <taxon>Arthropoda</taxon>
        <taxon>Crustacea</taxon>
        <taxon>Multicrustacea</taxon>
        <taxon>Malacostraca</taxon>
        <taxon>Eumalacostraca</taxon>
        <taxon>Peracarida</taxon>
        <taxon>Amphipoda</taxon>
        <taxon>Senticaudata</taxon>
        <taxon>Talitrida</taxon>
        <taxon>Talitroidea</taxon>
        <taxon>Hyalellidae</taxon>
        <taxon>Hyalella</taxon>
    </lineage>
</organism>
<feature type="region of interest" description="Disordered" evidence="1">
    <location>
        <begin position="1074"/>
        <end position="1119"/>
    </location>
</feature>
<reference evidence="3" key="1">
    <citation type="submission" date="2025-08" db="UniProtKB">
        <authorList>
            <consortium name="RefSeq"/>
        </authorList>
    </citation>
    <scope>IDENTIFICATION</scope>
    <source>
        <tissue evidence="3">Whole organism</tissue>
    </source>
</reference>
<feature type="compositionally biased region" description="Polar residues" evidence="1">
    <location>
        <begin position="51"/>
        <end position="65"/>
    </location>
</feature>
<feature type="compositionally biased region" description="Polar residues" evidence="1">
    <location>
        <begin position="1227"/>
        <end position="1237"/>
    </location>
</feature>
<feature type="compositionally biased region" description="Polar residues" evidence="1">
    <location>
        <begin position="1405"/>
        <end position="1434"/>
    </location>
</feature>
<feature type="region of interest" description="Disordered" evidence="1">
    <location>
        <begin position="1224"/>
        <end position="1281"/>
    </location>
</feature>
<feature type="compositionally biased region" description="Polar residues" evidence="1">
    <location>
        <begin position="1384"/>
        <end position="1395"/>
    </location>
</feature>
<dbReference type="KEGG" id="hazt:108674500"/>
<protein>
    <submittedName>
        <fullName evidence="3">Uncharacterized protein LOC108674500</fullName>
    </submittedName>
</protein>
<feature type="compositionally biased region" description="Polar residues" evidence="1">
    <location>
        <begin position="1590"/>
        <end position="1618"/>
    </location>
</feature>
<feature type="region of interest" description="Disordered" evidence="1">
    <location>
        <begin position="1143"/>
        <end position="1165"/>
    </location>
</feature>
<dbReference type="Proteomes" id="UP000694843">
    <property type="component" value="Unplaced"/>
</dbReference>
<evidence type="ECO:0000256" key="1">
    <source>
        <dbReference type="SAM" id="MobiDB-lite"/>
    </source>
</evidence>
<dbReference type="GeneID" id="108674500"/>
<feature type="compositionally biased region" description="Polar residues" evidence="1">
    <location>
        <begin position="1249"/>
        <end position="1264"/>
    </location>
</feature>
<feature type="region of interest" description="Disordered" evidence="1">
    <location>
        <begin position="1589"/>
        <end position="1621"/>
    </location>
</feature>
<dbReference type="Gene3D" id="1.20.58.80">
    <property type="entry name" value="Phosphotransferase system, lactose/cellobiose-type IIA subunit"/>
    <property type="match status" value="1"/>
</dbReference>
<feature type="region of interest" description="Disordered" evidence="1">
    <location>
        <begin position="50"/>
        <end position="85"/>
    </location>
</feature>
<feature type="compositionally biased region" description="Low complexity" evidence="1">
    <location>
        <begin position="1371"/>
        <end position="1383"/>
    </location>
</feature>
<feature type="region of interest" description="Disordered" evidence="1">
    <location>
        <begin position="103"/>
        <end position="124"/>
    </location>
</feature>
<evidence type="ECO:0000313" key="3">
    <source>
        <dbReference type="RefSeq" id="XP_047741709.1"/>
    </source>
</evidence>
<dbReference type="InterPro" id="IPR051866">
    <property type="entry name" value="Intracell_Sig-Traffick_Protein"/>
</dbReference>
<dbReference type="Gene3D" id="1.10.510.10">
    <property type="entry name" value="Transferase(Phosphotransferase) domain 1"/>
    <property type="match status" value="2"/>
</dbReference>
<dbReference type="PANTHER" id="PTHR15508">
    <property type="entry name" value="RIBOSOMAL PROTEIN S6 KINASE"/>
    <property type="match status" value="1"/>
</dbReference>
<dbReference type="SUPFAM" id="SSF116846">
    <property type="entry name" value="MIT domain"/>
    <property type="match status" value="1"/>
</dbReference>
<feature type="region of interest" description="Disordered" evidence="1">
    <location>
        <begin position="1370"/>
        <end position="1446"/>
    </location>
</feature>
<dbReference type="InterPro" id="IPR036181">
    <property type="entry name" value="MIT_dom_sf"/>
</dbReference>
<keyword evidence="2" id="KW-1185">Reference proteome</keyword>
<feature type="compositionally biased region" description="Polar residues" evidence="1">
    <location>
        <begin position="1096"/>
        <end position="1112"/>
    </location>
</feature>
<dbReference type="SUPFAM" id="SSF56112">
    <property type="entry name" value="Protein kinase-like (PK-like)"/>
    <property type="match status" value="2"/>
</dbReference>
<dbReference type="RefSeq" id="XP_047741709.1">
    <property type="nucleotide sequence ID" value="XM_047885753.1"/>
</dbReference>
<feature type="compositionally biased region" description="Basic and acidic residues" evidence="1">
    <location>
        <begin position="1078"/>
        <end position="1092"/>
    </location>
</feature>
<dbReference type="OrthoDB" id="4062651at2759"/>
<feature type="compositionally biased region" description="Basic and acidic residues" evidence="1">
    <location>
        <begin position="1437"/>
        <end position="1446"/>
    </location>
</feature>